<dbReference type="Gene3D" id="2.60.40.2810">
    <property type="match status" value="1"/>
</dbReference>
<dbReference type="Proteomes" id="UP000660262">
    <property type="component" value="Unassembled WGS sequence"/>
</dbReference>
<dbReference type="EMBL" id="BNJQ01000012">
    <property type="protein sequence ID" value="GHP06170.1"/>
    <property type="molecule type" value="Genomic_DNA"/>
</dbReference>
<name>A0A830HK34_9CHLO</name>
<evidence type="ECO:0000313" key="3">
    <source>
        <dbReference type="Proteomes" id="UP000660262"/>
    </source>
</evidence>
<accession>A0A830HK34</accession>
<comment type="caution">
    <text evidence="2">The sequence shown here is derived from an EMBL/GenBank/DDBJ whole genome shotgun (WGS) entry which is preliminary data.</text>
</comment>
<dbReference type="AlphaFoldDB" id="A0A830HK34"/>
<sequence>MPSSQFLAAFLGEAGAIGSADGIIDDVRVWNYARTLSEIRANMRNPDPTPTGLVAMLDFNARTDGFGVVNTPVAGDGGYAVMTGGASSGVVDFQGGAFGIDPTSDFAMSLWFRASESVHEYTTLASRGTVLGGWASGGQFQVAWTAAGGLGFHVTVNQAAAPTSAHTHGQYNDGAWHNVVVTYSPHDSAIRIYVDGVLPHADSEKTLEGELSVGDAPSTTFGSDDSRSTTSSFTGFLDEIASFSGTSMTPEMIAGAYTHELNITSAVAYFRFNDAFGKVAYTDVAVPNGGQGTLDGASFVVSTIPWPQSYVLEDSTTGFLVEMFCSDADGDATTFMATTLPSIGKLYEADATGAMLGEVKQTMNTLSSKFLFYQPGGPGPVMPLVYDTFGYGCSDGKEISPEFGYEVNLQVDNTAPLAFDQSVTVVEDVPKQITLTGSDAEGHVLTAEIVTPPAFGTLDSATKATIEADASGNLVVTYTPNLHYFGTDSFEFVMVDSFGVKSVKPGVVSITVTPDNDAPMVMFASNPQVVYDSIAILAPMTLVDVDGKNDRFTVTLSSPNSHLAASDSDCAPILPDFDAFETCMSSKPDKLTITGSMLDINAKLTSVLLFNPLKQDTVVAVTATDSGSPVRSSTMELGITVNILPIRLAMFSPNGLGMDLYWRYPSSFVAENPTKDCSALFVAETVGKLGYAPTCEFTTNKVLHVQFGPRATVLPSDDLVTLTNSVQLTCNSAEILDGCANGPVENSMTVQARIPYNAIVPTAIITAPEKVGKCDLAEISARLSQGFAGRSMKYVWGVEGGSVTPELLKAVAAMDTKTIQIPSADLVQDAMYTFTLQATNYMGKTSIVARADVTKSLDPVPYLVINGLAKQDITTSMPVTITTDARVSSCPGVSAKLVYTWSEAANNPSVIPGIASHTSPDLFIAPGTLSPGTYGFTVTVFDEVIGQPRECRLGQLGG</sequence>
<dbReference type="Pfam" id="PF17963">
    <property type="entry name" value="Big_9"/>
    <property type="match status" value="1"/>
</dbReference>
<evidence type="ECO:0000313" key="2">
    <source>
        <dbReference type="EMBL" id="GHP06170.1"/>
    </source>
</evidence>
<protein>
    <submittedName>
        <fullName evidence="2">Uncharacterized protein</fullName>
    </submittedName>
</protein>
<gene>
    <name evidence="2" type="ORF">PPROV_000491700</name>
</gene>
<feature type="region of interest" description="Disordered" evidence="1">
    <location>
        <begin position="210"/>
        <end position="230"/>
    </location>
</feature>
<reference evidence="2" key="1">
    <citation type="submission" date="2020-10" db="EMBL/GenBank/DDBJ databases">
        <title>Unveiling of a novel bifunctional photoreceptor, Dualchrome1, isolated from a cosmopolitan green alga.</title>
        <authorList>
            <person name="Suzuki S."/>
            <person name="Kawachi M."/>
        </authorList>
    </citation>
    <scope>NUCLEOTIDE SEQUENCE</scope>
    <source>
        <strain evidence="2">NIES 2893</strain>
    </source>
</reference>
<dbReference type="InterPro" id="IPR013320">
    <property type="entry name" value="ConA-like_dom_sf"/>
</dbReference>
<dbReference type="Pfam" id="PF13385">
    <property type="entry name" value="Laminin_G_3"/>
    <property type="match status" value="1"/>
</dbReference>
<evidence type="ECO:0000256" key="1">
    <source>
        <dbReference type="SAM" id="MobiDB-lite"/>
    </source>
</evidence>
<feature type="compositionally biased region" description="Low complexity" evidence="1">
    <location>
        <begin position="218"/>
        <end position="230"/>
    </location>
</feature>
<keyword evidence="3" id="KW-1185">Reference proteome</keyword>
<dbReference type="SUPFAM" id="SSF49899">
    <property type="entry name" value="Concanavalin A-like lectins/glucanases"/>
    <property type="match status" value="2"/>
</dbReference>
<organism evidence="2 3">
    <name type="scientific">Pycnococcus provasolii</name>
    <dbReference type="NCBI Taxonomy" id="41880"/>
    <lineage>
        <taxon>Eukaryota</taxon>
        <taxon>Viridiplantae</taxon>
        <taxon>Chlorophyta</taxon>
        <taxon>Pseudoscourfieldiophyceae</taxon>
        <taxon>Pseudoscourfieldiales</taxon>
        <taxon>Pycnococcaceae</taxon>
        <taxon>Pycnococcus</taxon>
    </lineage>
</organism>
<dbReference type="Gene3D" id="2.60.120.200">
    <property type="match status" value="2"/>
</dbReference>
<proteinExistence type="predicted"/>